<evidence type="ECO:0000256" key="1">
    <source>
        <dbReference type="ARBA" id="ARBA00004123"/>
    </source>
</evidence>
<evidence type="ECO:0000313" key="5">
    <source>
        <dbReference type="Proteomes" id="UP001497497"/>
    </source>
</evidence>
<name>A0AAV2ISK7_LYMST</name>
<feature type="region of interest" description="Disordered" evidence="3">
    <location>
        <begin position="169"/>
        <end position="227"/>
    </location>
</feature>
<dbReference type="GO" id="GO:0000981">
    <property type="term" value="F:DNA-binding transcription factor activity, RNA polymerase II-specific"/>
    <property type="evidence" value="ECO:0007669"/>
    <property type="project" value="TreeGrafter"/>
</dbReference>
<evidence type="ECO:0000313" key="4">
    <source>
        <dbReference type="EMBL" id="CAL1548775.1"/>
    </source>
</evidence>
<dbReference type="AlphaFoldDB" id="A0AAV2ISK7"/>
<dbReference type="GO" id="GO:0005634">
    <property type="term" value="C:nucleus"/>
    <property type="evidence" value="ECO:0007669"/>
    <property type="project" value="UniProtKB-SubCell"/>
</dbReference>
<evidence type="ECO:0000256" key="2">
    <source>
        <dbReference type="ARBA" id="ARBA00022473"/>
    </source>
</evidence>
<comment type="caution">
    <text evidence="4">The sequence shown here is derived from an EMBL/GenBank/DDBJ whole genome shotgun (WGS) entry which is preliminary data.</text>
</comment>
<organism evidence="4 5">
    <name type="scientific">Lymnaea stagnalis</name>
    <name type="common">Great pond snail</name>
    <name type="synonym">Helix stagnalis</name>
    <dbReference type="NCBI Taxonomy" id="6523"/>
    <lineage>
        <taxon>Eukaryota</taxon>
        <taxon>Metazoa</taxon>
        <taxon>Spiralia</taxon>
        <taxon>Lophotrochozoa</taxon>
        <taxon>Mollusca</taxon>
        <taxon>Gastropoda</taxon>
        <taxon>Heterobranchia</taxon>
        <taxon>Euthyneura</taxon>
        <taxon>Panpulmonata</taxon>
        <taxon>Hygrophila</taxon>
        <taxon>Lymnaeoidea</taxon>
        <taxon>Lymnaeidae</taxon>
        <taxon>Lymnaea</taxon>
    </lineage>
</organism>
<keyword evidence="5" id="KW-1185">Reference proteome</keyword>
<dbReference type="GO" id="GO:0000978">
    <property type="term" value="F:RNA polymerase II cis-regulatory region sequence-specific DNA binding"/>
    <property type="evidence" value="ECO:0007669"/>
    <property type="project" value="TreeGrafter"/>
</dbReference>
<reference evidence="4 5" key="1">
    <citation type="submission" date="2024-04" db="EMBL/GenBank/DDBJ databases">
        <authorList>
            <consortium name="Genoscope - CEA"/>
            <person name="William W."/>
        </authorList>
    </citation>
    <scope>NUCLEOTIDE SEQUENCE [LARGE SCALE GENOMIC DNA]</scope>
</reference>
<dbReference type="Proteomes" id="UP001497497">
    <property type="component" value="Unassembled WGS sequence"/>
</dbReference>
<dbReference type="EMBL" id="CAXITT010001697">
    <property type="protein sequence ID" value="CAL1548775.1"/>
    <property type="molecule type" value="Genomic_DNA"/>
</dbReference>
<gene>
    <name evidence="4" type="ORF">GSLYS_00022092001</name>
</gene>
<accession>A0AAV2ISK7</accession>
<protein>
    <submittedName>
        <fullName evidence="4">Uncharacterized protein</fullName>
    </submittedName>
</protein>
<dbReference type="PANTHER" id="PTHR46294:SF4">
    <property type="entry name" value="SEGMENTATION PROTEIN EVEN-SKIPPED"/>
    <property type="match status" value="1"/>
</dbReference>
<comment type="subcellular location">
    <subcellularLocation>
        <location evidence="1">Nucleus</location>
    </subcellularLocation>
</comment>
<sequence length="227" mass="24019">MKDKRQRMALAWPYGIADPHLYAYLAAAAASYPYGMQPPHSGLGCYPTTGVSLGQAPQNFPPTPPHLQMSPAVRPSPITPSDFLGNLTNTYMRQNGIGAFSLGTSHPSFPGSTSQLLRSPLDQTTMSILAAQASSALNSQHLTSPHFMTSLDNARLAAAVSAASNHSAQFTHSNTVSPSQHSSFPGHVRRTSPTLLAPVPKKAIAAPTSSTAPKGLFRPFQTDGDRS</sequence>
<evidence type="ECO:0000256" key="3">
    <source>
        <dbReference type="SAM" id="MobiDB-lite"/>
    </source>
</evidence>
<dbReference type="PANTHER" id="PTHR46294">
    <property type="entry name" value="SEGMENTATION PROTEIN EVEN-SKIPPED"/>
    <property type="match status" value="1"/>
</dbReference>
<proteinExistence type="predicted"/>
<feature type="compositionally biased region" description="Polar residues" evidence="3">
    <location>
        <begin position="169"/>
        <end position="183"/>
    </location>
</feature>
<keyword evidence="2" id="KW-0217">Developmental protein</keyword>
<dbReference type="InterPro" id="IPR052002">
    <property type="entry name" value="Even-skipped_HD"/>
</dbReference>